<dbReference type="InterPro" id="IPR036291">
    <property type="entry name" value="NAD(P)-bd_dom_sf"/>
</dbReference>
<dbReference type="InterPro" id="IPR023401">
    <property type="entry name" value="ODC_N"/>
</dbReference>
<accession>Q6JHR0</accession>
<proteinExistence type="predicted"/>
<dbReference type="SUPFAM" id="SSF51735">
    <property type="entry name" value="NAD(P)-binding Rossmann-fold domains"/>
    <property type="match status" value="1"/>
</dbReference>
<feature type="compositionally biased region" description="Basic and acidic residues" evidence="1">
    <location>
        <begin position="1"/>
        <end position="14"/>
    </location>
</feature>
<feature type="region of interest" description="Disordered" evidence="1">
    <location>
        <begin position="1"/>
        <end position="37"/>
    </location>
</feature>
<name>Q6JHR0_SACSN</name>
<dbReference type="InterPro" id="IPR003462">
    <property type="entry name" value="ODC_Mu_crystall"/>
</dbReference>
<dbReference type="Pfam" id="PF02423">
    <property type="entry name" value="OCD_Mu_crystall"/>
    <property type="match status" value="1"/>
</dbReference>
<sequence length="106" mass="10991">MDPPRRDPRGDPRPARPPPLTCAPRTCRRSTAAAPKAPKPCADAEAVTTISTGAIIGAATDVLARPGPSVLALLGASGQAPDQIRAVHAVRPLTALAVFDLDRARR</sequence>
<dbReference type="RefSeq" id="WP_237710565.1">
    <property type="nucleotide sequence ID" value="NZ_CP061007.1"/>
</dbReference>
<dbReference type="Gene3D" id="3.30.1780.10">
    <property type="entry name" value="ornithine cyclodeaminase, domain 1"/>
    <property type="match status" value="1"/>
</dbReference>
<evidence type="ECO:0000313" key="2">
    <source>
        <dbReference type="EMBL" id="AAS00397.1"/>
    </source>
</evidence>
<organism evidence="2">
    <name type="scientific">Saccharopolyspora spinosa</name>
    <dbReference type="NCBI Taxonomy" id="60894"/>
    <lineage>
        <taxon>Bacteria</taxon>
        <taxon>Bacillati</taxon>
        <taxon>Actinomycetota</taxon>
        <taxon>Actinomycetes</taxon>
        <taxon>Pseudonocardiales</taxon>
        <taxon>Pseudonocardiaceae</taxon>
        <taxon>Saccharopolyspora</taxon>
    </lineage>
</organism>
<evidence type="ECO:0000256" key="1">
    <source>
        <dbReference type="SAM" id="MobiDB-lite"/>
    </source>
</evidence>
<protein>
    <submittedName>
        <fullName evidence="2">Orf7</fullName>
    </submittedName>
</protein>
<dbReference type="AlphaFoldDB" id="Q6JHR0"/>
<dbReference type="EMBL" id="AY466441">
    <property type="protein sequence ID" value="AAS00397.1"/>
    <property type="molecule type" value="Genomic_DNA"/>
</dbReference>
<reference evidence="2" key="1">
    <citation type="journal article" date="2004" name="DNA Seq.">
        <title>Analysis of a 108-kb region of the Saccharopolyspora spinosa genome covering the obscurin polyketide synthase locus.</title>
        <authorList>
            <person name="Zirkle R."/>
            <person name="Black T.A."/>
            <person name="Gorlach J."/>
            <person name="Ligon J.M."/>
            <person name="Molnar I."/>
        </authorList>
    </citation>
    <scope>NUCLEOTIDE SEQUENCE</scope>
    <source>
        <strain evidence="2">NRLL 18395</strain>
    </source>
</reference>